<accession>A0A937F6W8</accession>
<reference evidence="2" key="1">
    <citation type="submission" date="2021-01" db="EMBL/GenBank/DDBJ databases">
        <title>Fulvivirga kasyanovii gen. nov., sp nov., a novel member of the phylum Bacteroidetes isolated from seawater in a mussel farm.</title>
        <authorList>
            <person name="Zhao L.-H."/>
            <person name="Wang Z.-J."/>
        </authorList>
    </citation>
    <scope>NUCLEOTIDE SEQUENCE</scope>
    <source>
        <strain evidence="2">2943</strain>
    </source>
</reference>
<gene>
    <name evidence="2" type="ORF">JL102_04735</name>
</gene>
<proteinExistence type="predicted"/>
<feature type="signal peptide" evidence="1">
    <location>
        <begin position="1"/>
        <end position="18"/>
    </location>
</feature>
<feature type="chain" id="PRO_5036725701" description="DUF2460 domain-containing protein" evidence="1">
    <location>
        <begin position="19"/>
        <end position="1144"/>
    </location>
</feature>
<protein>
    <recommendedName>
        <fullName evidence="4">DUF2460 domain-containing protein</fullName>
    </recommendedName>
</protein>
<sequence length="1144" mass="131545">MKLTVLMISLFLTRCLFAQDINQRCKWVKTFNEPFNIDTLTLSPNSIFLNEVDNTEVSVYYDFASGKATVDTDQKLDSIQVCYSVLPFNLSTKYYHRSLDVYDSNAIFKDPVKEDVFMRREQLFASEGINKSGSISRGISFGSNQDVFVNSTLNLNLEGKLTEDLNIRAAITDQNVPFQPEGNTQQLQDFDNVFIQVYNDKFSVTGGDVVLKNRSSYFLKYYKNVQGGLAEVNYNLGKSELSNSLGISVAKGKFNSVQIKPLEGVQGPYRVPGPSGQNFIIILANSEKVFLDGKQLSRGYNNDYVIDYNSAEITFTNKVLITQFSRIRVDYEYSDQNYGRTIVTASHYQNSNKFGFFVNYYSEKDNKNRPLLVDLTTEDKQLLSEVGDRIDEAVISGVDSLGFSQDRVLYQQKDTIDNDGTRHRIYKYSTDSDEAFYQVVFSDMGLGNGNYVYERSTANGRVYMWVSPQGGVPQGQYEPVQQIAPPNKKQMTNIGATYALSKNESLYVEMAFSDQDLNLYSEIDNEDNNGFAIKTGLKSEKRKVSFLKDYLFNSQVEFEFDDQDFVPIDRFRYIEYDRDWGYDPNVQIADYDDFITNASLGIRKDSDNGLDYTVTYRRRGLQVDGFQQKGAFDKTLGNFQLRSNLFWLNSEQDSINISWKRLEGDLSYTTKWVIPGYQYSIDHNLNSFNKQDSLVSTAMYFNSHAFYLKNIPDSKLEFLLQHDYRKDKNIEEGSLNDYTTSNTSRLSLARDFKNHRIGLLFTYRKLAYDQTDELEETVAGRLDLQNNFFKRHIISNLTYALANSQEPRKEFVYVKVPTGEGTYTWRDLNDDGVQDLDEFFEAINLDERNYVRIFTLTNDFITAFQNTLTYRVSLQMPRDWKNEHGWKQFLSRFSNNTSWAADVKTTDRSIDSRLLGFMKSIEESEVITEKNVLRTTFFYNRANVKYGGDFSFYRANQKQLLTGGFEARDVDEYTLNGRVNFSRQYNLKVSLKQGEKDVNSDFLNGRNYLIVSQAVSPEISWQPKGNFRLSLEFNYEEKNNTLALESIENAFIHEAGLNIKLNKAASSTFSTQIKVVNIDFNGEENSPVGYDMLNALRPGENFTWTVNWQQKVASGLQLNLSYNGRKSEESDVIHVGRVQVSALF</sequence>
<dbReference type="Proteomes" id="UP000659388">
    <property type="component" value="Unassembled WGS sequence"/>
</dbReference>
<dbReference type="EMBL" id="JAESIY010000002">
    <property type="protein sequence ID" value="MBL3655425.1"/>
    <property type="molecule type" value="Genomic_DNA"/>
</dbReference>
<dbReference type="RefSeq" id="WP_202243097.1">
    <property type="nucleotide sequence ID" value="NZ_JAESIY010000002.1"/>
</dbReference>
<dbReference type="AlphaFoldDB" id="A0A937F6W8"/>
<organism evidence="2 3">
    <name type="scientific">Fulvivirga sediminis</name>
    <dbReference type="NCBI Taxonomy" id="2803949"/>
    <lineage>
        <taxon>Bacteria</taxon>
        <taxon>Pseudomonadati</taxon>
        <taxon>Bacteroidota</taxon>
        <taxon>Cytophagia</taxon>
        <taxon>Cytophagales</taxon>
        <taxon>Fulvivirgaceae</taxon>
        <taxon>Fulvivirga</taxon>
    </lineage>
</organism>
<name>A0A937F6W8_9BACT</name>
<keyword evidence="3" id="KW-1185">Reference proteome</keyword>
<evidence type="ECO:0000313" key="3">
    <source>
        <dbReference type="Proteomes" id="UP000659388"/>
    </source>
</evidence>
<evidence type="ECO:0000313" key="2">
    <source>
        <dbReference type="EMBL" id="MBL3655425.1"/>
    </source>
</evidence>
<evidence type="ECO:0008006" key="4">
    <source>
        <dbReference type="Google" id="ProtNLM"/>
    </source>
</evidence>
<evidence type="ECO:0000256" key="1">
    <source>
        <dbReference type="SAM" id="SignalP"/>
    </source>
</evidence>
<comment type="caution">
    <text evidence="2">The sequence shown here is derived from an EMBL/GenBank/DDBJ whole genome shotgun (WGS) entry which is preliminary data.</text>
</comment>
<keyword evidence="1" id="KW-0732">Signal</keyword>